<evidence type="ECO:0000313" key="2">
    <source>
        <dbReference type="Proteomes" id="UP000807025"/>
    </source>
</evidence>
<dbReference type="AlphaFoldDB" id="A0A9P6DHB9"/>
<comment type="caution">
    <text evidence="1">The sequence shown here is derived from an EMBL/GenBank/DDBJ whole genome shotgun (WGS) entry which is preliminary data.</text>
</comment>
<name>A0A9P6DHB9_PLEER</name>
<reference evidence="1" key="1">
    <citation type="submission" date="2020-11" db="EMBL/GenBank/DDBJ databases">
        <authorList>
            <consortium name="DOE Joint Genome Institute"/>
            <person name="Ahrendt S."/>
            <person name="Riley R."/>
            <person name="Andreopoulos W."/>
            <person name="Labutti K."/>
            <person name="Pangilinan J."/>
            <person name="Ruiz-Duenas F.J."/>
            <person name="Barrasa J.M."/>
            <person name="Sanchez-Garcia M."/>
            <person name="Camarero S."/>
            <person name="Miyauchi S."/>
            <person name="Serrano A."/>
            <person name="Linde D."/>
            <person name="Babiker R."/>
            <person name="Drula E."/>
            <person name="Ayuso-Fernandez I."/>
            <person name="Pacheco R."/>
            <person name="Padilla G."/>
            <person name="Ferreira P."/>
            <person name="Barriuso J."/>
            <person name="Kellner H."/>
            <person name="Castanera R."/>
            <person name="Alfaro M."/>
            <person name="Ramirez L."/>
            <person name="Pisabarro A.G."/>
            <person name="Kuo A."/>
            <person name="Tritt A."/>
            <person name="Lipzen A."/>
            <person name="He G."/>
            <person name="Yan M."/>
            <person name="Ng V."/>
            <person name="Cullen D."/>
            <person name="Martin F."/>
            <person name="Rosso M.-N."/>
            <person name="Henrissat B."/>
            <person name="Hibbett D."/>
            <person name="Martinez A.T."/>
            <person name="Grigoriev I.V."/>
        </authorList>
    </citation>
    <scope>NUCLEOTIDE SEQUENCE</scope>
    <source>
        <strain evidence="1">ATCC 90797</strain>
    </source>
</reference>
<keyword evidence="2" id="KW-1185">Reference proteome</keyword>
<protein>
    <submittedName>
        <fullName evidence="1">Uncharacterized protein</fullName>
    </submittedName>
</protein>
<accession>A0A9P6DHB9</accession>
<proteinExistence type="predicted"/>
<organism evidence="1 2">
    <name type="scientific">Pleurotus eryngii</name>
    <name type="common">Boletus of the steppes</name>
    <dbReference type="NCBI Taxonomy" id="5323"/>
    <lineage>
        <taxon>Eukaryota</taxon>
        <taxon>Fungi</taxon>
        <taxon>Dikarya</taxon>
        <taxon>Basidiomycota</taxon>
        <taxon>Agaricomycotina</taxon>
        <taxon>Agaricomycetes</taxon>
        <taxon>Agaricomycetidae</taxon>
        <taxon>Agaricales</taxon>
        <taxon>Pleurotineae</taxon>
        <taxon>Pleurotaceae</taxon>
        <taxon>Pleurotus</taxon>
    </lineage>
</organism>
<sequence>MLVLLCGCCPINLVVRIRRMERHTIMFNNNGNSTYTFKAQYSNGFGLDRFQQHQLQDSSGVDFSIDYKDYYVNIEFGMLWS</sequence>
<gene>
    <name evidence="1" type="ORF">BDN71DRAFT_530224</name>
</gene>
<evidence type="ECO:0000313" key="1">
    <source>
        <dbReference type="EMBL" id="KAF9497769.1"/>
    </source>
</evidence>
<dbReference type="OrthoDB" id="2873112at2759"/>
<dbReference type="Proteomes" id="UP000807025">
    <property type="component" value="Unassembled WGS sequence"/>
</dbReference>
<dbReference type="EMBL" id="MU154541">
    <property type="protein sequence ID" value="KAF9497769.1"/>
    <property type="molecule type" value="Genomic_DNA"/>
</dbReference>